<protein>
    <submittedName>
        <fullName evidence="1">Uncharacterized protein</fullName>
    </submittedName>
</protein>
<keyword evidence="2" id="KW-1185">Reference proteome</keyword>
<proteinExistence type="predicted"/>
<gene>
    <name evidence="1" type="ORF">OESDEN_22131</name>
</gene>
<dbReference type="AlphaFoldDB" id="A0A0B1RZY7"/>
<dbReference type="Proteomes" id="UP000053660">
    <property type="component" value="Unassembled WGS sequence"/>
</dbReference>
<name>A0A0B1RZY7_OESDE</name>
<evidence type="ECO:0000313" key="2">
    <source>
        <dbReference type="Proteomes" id="UP000053660"/>
    </source>
</evidence>
<reference evidence="1 2" key="1">
    <citation type="submission" date="2014-03" db="EMBL/GenBank/DDBJ databases">
        <title>Draft genome of the hookworm Oesophagostomum dentatum.</title>
        <authorList>
            <person name="Mitreva M."/>
        </authorList>
    </citation>
    <scope>NUCLEOTIDE SEQUENCE [LARGE SCALE GENOMIC DNA]</scope>
    <source>
        <strain evidence="1 2">OD-Hann</strain>
    </source>
</reference>
<sequence>MRRHLRRHPLPHRQNKYCGLASLHLSQTLEAESVTMGLQLVIYYATLSIAQESRDMTGLCCKE</sequence>
<evidence type="ECO:0000313" key="1">
    <source>
        <dbReference type="EMBL" id="KHJ78249.1"/>
    </source>
</evidence>
<accession>A0A0B1RZY7</accession>
<dbReference type="EMBL" id="KN609961">
    <property type="protein sequence ID" value="KHJ78249.1"/>
    <property type="molecule type" value="Genomic_DNA"/>
</dbReference>
<organism evidence="1 2">
    <name type="scientific">Oesophagostomum dentatum</name>
    <name type="common">Nodular worm</name>
    <dbReference type="NCBI Taxonomy" id="61180"/>
    <lineage>
        <taxon>Eukaryota</taxon>
        <taxon>Metazoa</taxon>
        <taxon>Ecdysozoa</taxon>
        <taxon>Nematoda</taxon>
        <taxon>Chromadorea</taxon>
        <taxon>Rhabditida</taxon>
        <taxon>Rhabditina</taxon>
        <taxon>Rhabditomorpha</taxon>
        <taxon>Strongyloidea</taxon>
        <taxon>Strongylidae</taxon>
        <taxon>Oesophagostomum</taxon>
    </lineage>
</organism>